<evidence type="ECO:0000259" key="1">
    <source>
        <dbReference type="Pfam" id="PF06054"/>
    </source>
</evidence>
<evidence type="ECO:0000259" key="2">
    <source>
        <dbReference type="Pfam" id="PF25164"/>
    </source>
</evidence>
<dbReference type="Proteomes" id="UP000776629">
    <property type="component" value="Unassembled WGS sequence"/>
</dbReference>
<keyword evidence="4" id="KW-1185">Reference proteome</keyword>
<comment type="caution">
    <text evidence="3">The sequence shown here is derived from an EMBL/GenBank/DDBJ whole genome shotgun (WGS) entry which is preliminary data.</text>
</comment>
<proteinExistence type="predicted"/>
<organism evidence="3 4">
    <name type="scientific">Limosilactobacillus alvi</name>
    <dbReference type="NCBI Taxonomy" id="990412"/>
    <lineage>
        <taxon>Bacteria</taxon>
        <taxon>Bacillati</taxon>
        <taxon>Bacillota</taxon>
        <taxon>Bacilli</taxon>
        <taxon>Lactobacillales</taxon>
        <taxon>Lactobacillaceae</taxon>
        <taxon>Limosilactobacillus</taxon>
    </lineage>
</organism>
<evidence type="ECO:0000313" key="4">
    <source>
        <dbReference type="Proteomes" id="UP000776629"/>
    </source>
</evidence>
<name>A0ABS2EM47_9LACO</name>
<gene>
    <name evidence="3" type="ORF">H5993_02245</name>
</gene>
<dbReference type="InterPro" id="IPR010330">
    <property type="entry name" value="CoiA_nuc"/>
</dbReference>
<evidence type="ECO:0008006" key="5">
    <source>
        <dbReference type="Google" id="ProtNLM"/>
    </source>
</evidence>
<dbReference type="InterPro" id="IPR057253">
    <property type="entry name" value="CoiA-like_N"/>
</dbReference>
<dbReference type="RefSeq" id="WP_204776048.1">
    <property type="nucleotide sequence ID" value="NZ_JACJJQ010000006.1"/>
</dbReference>
<reference evidence="3 4" key="1">
    <citation type="journal article" date="2021" name="Sci. Rep.">
        <title>The distribution of antibiotic resistance genes in chicken gut microbiota commensals.</title>
        <authorList>
            <person name="Juricova H."/>
            <person name="Matiasovicova J."/>
            <person name="Kubasova T."/>
            <person name="Cejkova D."/>
            <person name="Rychlik I."/>
        </authorList>
    </citation>
    <scope>NUCLEOTIDE SEQUENCE [LARGE SCALE GENOMIC DNA]</scope>
    <source>
        <strain evidence="3 4">An810</strain>
    </source>
</reference>
<accession>A0ABS2EM47</accession>
<feature type="domain" description="Competence protein CoiA-like N-terminal" evidence="2">
    <location>
        <begin position="70"/>
        <end position="102"/>
    </location>
</feature>
<dbReference type="Pfam" id="PF25164">
    <property type="entry name" value="CoiA_N"/>
    <property type="match status" value="1"/>
</dbReference>
<protein>
    <recommendedName>
        <fullName evidence="5">Competence protein</fullName>
    </recommendedName>
</protein>
<sequence>MVVVAEQHSAMKEGAGKKQKFLSGPLLICLDFLANKKCKIIFFTYLNSRRDEIKIAISQKGILTLAPNAIRGQQYWCPNCGQLVRICRGKAKKAYFAHQNDRQHGQGETNEHQVGKIQMLKWAKRRGWQGELEHYYPQIKQRADILLKRSTQQVIIEFQCSNLDLKRLVERNQGYAQIGIKPIWILGSPYRHRLRANRQAQFTYLDHQKPTIYFWDYQKAELIKMAGWISAKAKINPQQVSQDVYRSQFSNGKNQTVRQIVTQVYQAGHELSTSPLVAHCRETNWPFLAEPLFFWHLRQLLWIERFELGKTWLLREWLRGVDQFSAWLPLPCLTAQQRQQVHQQLIWAWTKQLLTTRILKQDQHRIIYWHPPVWFPNYEAKLRALRRIK</sequence>
<feature type="domain" description="Competence protein CoiA nuclease-like" evidence="1">
    <location>
        <begin position="108"/>
        <end position="233"/>
    </location>
</feature>
<dbReference type="EMBL" id="JACJJQ010000006">
    <property type="protein sequence ID" value="MBM6753589.1"/>
    <property type="molecule type" value="Genomic_DNA"/>
</dbReference>
<evidence type="ECO:0000313" key="3">
    <source>
        <dbReference type="EMBL" id="MBM6753589.1"/>
    </source>
</evidence>
<dbReference type="Pfam" id="PF06054">
    <property type="entry name" value="CoiA_nuc"/>
    <property type="match status" value="1"/>
</dbReference>